<reference evidence="5" key="1">
    <citation type="journal article" date="2020" name="Stud. Mycol.">
        <title>101 Dothideomycetes genomes: a test case for predicting lifestyles and emergence of pathogens.</title>
        <authorList>
            <person name="Haridas S."/>
            <person name="Albert R."/>
            <person name="Binder M."/>
            <person name="Bloem J."/>
            <person name="Labutti K."/>
            <person name="Salamov A."/>
            <person name="Andreopoulos B."/>
            <person name="Baker S."/>
            <person name="Barry K."/>
            <person name="Bills G."/>
            <person name="Bluhm B."/>
            <person name="Cannon C."/>
            <person name="Castanera R."/>
            <person name="Culley D."/>
            <person name="Daum C."/>
            <person name="Ezra D."/>
            <person name="Gonzalez J."/>
            <person name="Henrissat B."/>
            <person name="Kuo A."/>
            <person name="Liang C."/>
            <person name="Lipzen A."/>
            <person name="Lutzoni F."/>
            <person name="Magnuson J."/>
            <person name="Mondo S."/>
            <person name="Nolan M."/>
            <person name="Ohm R."/>
            <person name="Pangilinan J."/>
            <person name="Park H.-J."/>
            <person name="Ramirez L."/>
            <person name="Alfaro M."/>
            <person name="Sun H."/>
            <person name="Tritt A."/>
            <person name="Yoshinaga Y."/>
            <person name="Zwiers L.-H."/>
            <person name="Turgeon B."/>
            <person name="Goodwin S."/>
            <person name="Spatafora J."/>
            <person name="Crous P."/>
            <person name="Grigoriev I."/>
        </authorList>
    </citation>
    <scope>NUCLEOTIDE SEQUENCE</scope>
    <source>
        <strain evidence="5">CBS 262.69</strain>
    </source>
</reference>
<evidence type="ECO:0000256" key="3">
    <source>
        <dbReference type="SAM" id="MobiDB-lite"/>
    </source>
</evidence>
<evidence type="ECO:0000313" key="6">
    <source>
        <dbReference type="Proteomes" id="UP000799640"/>
    </source>
</evidence>
<protein>
    <recommendedName>
        <fullName evidence="4">WHIM1 domain-containing protein</fullName>
    </recommendedName>
</protein>
<evidence type="ECO:0000256" key="1">
    <source>
        <dbReference type="ARBA" id="ARBA00004123"/>
    </source>
</evidence>
<name>A0A6G1I9K0_9PEZI</name>
<dbReference type="Pfam" id="PF15612">
    <property type="entry name" value="WHIM1"/>
    <property type="match status" value="1"/>
</dbReference>
<evidence type="ECO:0000256" key="2">
    <source>
        <dbReference type="ARBA" id="ARBA00023242"/>
    </source>
</evidence>
<evidence type="ECO:0000313" key="5">
    <source>
        <dbReference type="EMBL" id="KAF2404717.1"/>
    </source>
</evidence>
<feature type="compositionally biased region" description="Polar residues" evidence="3">
    <location>
        <begin position="1"/>
        <end position="19"/>
    </location>
</feature>
<feature type="compositionally biased region" description="Acidic residues" evidence="3">
    <location>
        <begin position="446"/>
        <end position="472"/>
    </location>
</feature>
<dbReference type="InterPro" id="IPR028942">
    <property type="entry name" value="WHIM1_dom"/>
</dbReference>
<sequence length="574" mass="62817">MPSFTSTLKRGDLTLSSCDSSPSTKLPPPSKRKRPASPPHEEVLADKDDIAFIVMFRSRFSEVFSTKLIQFGPQDIERGVAGQLPSPQVEALLCALLGLVLNRKKPVERGHYGRALEEAISVNKSQWPRAWGSANPINSNRSFNTMSAMERLTLLKALIMWSLHSSDAVSGLIRKSYKQSRHDDDLNQPLSVQPWGRDGDKRRYWLIEGRDDTPFRLYRESNPVLKNVTWRSVAGTIDELRAVVEKLNADGTQAARRLADRITNAIPRFEATEEKRKRREYRQARKAQFTRPEPGFSLYEGRTRGKRMKYTFSDEDEEDDLEEDDVVENKGTRRSARNSGKNSGTGTSAEPTGPTYTSSGRRTGLRGGSKDVSGPSSTAGISPAAEDPNHTDASNAPAPRNGRSTRTSGRVGKTEWAKGRKHIESYNSVDEMDDEEDATSSGGDWDGGDEDEPEEVVSDEDEDSSMGDSDFDTEPKSLIVKLPVGNGGLKANTDVSKQNDTIAVAAPKLSITNGTSVQAPADPAVKTRNGDFIVLKSPVEPASVKPEHALVLSPASQHKPVVAAFAPLAAQGSQ</sequence>
<feature type="compositionally biased region" description="Acidic residues" evidence="3">
    <location>
        <begin position="313"/>
        <end position="326"/>
    </location>
</feature>
<comment type="subcellular location">
    <subcellularLocation>
        <location evidence="1">Nucleus</location>
    </subcellularLocation>
</comment>
<dbReference type="PANTHER" id="PTHR42107:SF1">
    <property type="entry name" value="WHIM1 DOMAIN-CONTAINING PROTEIN"/>
    <property type="match status" value="1"/>
</dbReference>
<feature type="region of interest" description="Disordered" evidence="3">
    <location>
        <begin position="1"/>
        <end position="41"/>
    </location>
</feature>
<proteinExistence type="predicted"/>
<keyword evidence="6" id="KW-1185">Reference proteome</keyword>
<organism evidence="5 6">
    <name type="scientific">Trichodelitschia bisporula</name>
    <dbReference type="NCBI Taxonomy" id="703511"/>
    <lineage>
        <taxon>Eukaryota</taxon>
        <taxon>Fungi</taxon>
        <taxon>Dikarya</taxon>
        <taxon>Ascomycota</taxon>
        <taxon>Pezizomycotina</taxon>
        <taxon>Dothideomycetes</taxon>
        <taxon>Dothideomycetes incertae sedis</taxon>
        <taxon>Phaeotrichales</taxon>
        <taxon>Phaeotrichaceae</taxon>
        <taxon>Trichodelitschia</taxon>
    </lineage>
</organism>
<dbReference type="GO" id="GO:0005634">
    <property type="term" value="C:nucleus"/>
    <property type="evidence" value="ECO:0007669"/>
    <property type="project" value="UniProtKB-SubCell"/>
</dbReference>
<accession>A0A6G1I9K0</accession>
<gene>
    <name evidence="5" type="ORF">EJ06DRAFT_487694</name>
</gene>
<dbReference type="Proteomes" id="UP000799640">
    <property type="component" value="Unassembled WGS sequence"/>
</dbReference>
<feature type="domain" description="WHIM1" evidence="4">
    <location>
        <begin position="141"/>
        <end position="169"/>
    </location>
</feature>
<feature type="region of interest" description="Disordered" evidence="3">
    <location>
        <begin position="273"/>
        <end position="477"/>
    </location>
</feature>
<dbReference type="PANTHER" id="PTHR42107">
    <property type="entry name" value="YALI0D24453P"/>
    <property type="match status" value="1"/>
</dbReference>
<dbReference type="EMBL" id="ML996688">
    <property type="protein sequence ID" value="KAF2404717.1"/>
    <property type="molecule type" value="Genomic_DNA"/>
</dbReference>
<dbReference type="OrthoDB" id="349045at2759"/>
<keyword evidence="2" id="KW-0539">Nucleus</keyword>
<feature type="compositionally biased region" description="Polar residues" evidence="3">
    <location>
        <begin position="337"/>
        <end position="350"/>
    </location>
</feature>
<feature type="compositionally biased region" description="Basic and acidic residues" evidence="3">
    <location>
        <begin position="412"/>
        <end position="424"/>
    </location>
</feature>
<dbReference type="AlphaFoldDB" id="A0A6G1I9K0"/>
<evidence type="ECO:0000259" key="4">
    <source>
        <dbReference type="Pfam" id="PF15612"/>
    </source>
</evidence>